<reference evidence="1" key="4">
    <citation type="submission" date="2019-03" db="UniProtKB">
        <authorList>
            <consortium name="EnsemblPlants"/>
        </authorList>
    </citation>
    <scope>IDENTIFICATION</scope>
</reference>
<reference evidence="1" key="5">
    <citation type="journal article" date="2021" name="G3 (Bethesda)">
        <title>Aegilops tauschii genome assembly Aet v5.0 features greater sequence contiguity and improved annotation.</title>
        <authorList>
            <person name="Wang L."/>
            <person name="Zhu T."/>
            <person name="Rodriguez J.C."/>
            <person name="Deal K.R."/>
            <person name="Dubcovsky J."/>
            <person name="McGuire P.E."/>
            <person name="Lux T."/>
            <person name="Spannagl M."/>
            <person name="Mayer K.F.X."/>
            <person name="Baldrich P."/>
            <person name="Meyers B.C."/>
            <person name="Huo N."/>
            <person name="Gu Y.Q."/>
            <person name="Zhou H."/>
            <person name="Devos K.M."/>
            <person name="Bennetzen J.L."/>
            <person name="Unver T."/>
            <person name="Budak H."/>
            <person name="Gulick P.J."/>
            <person name="Galiba G."/>
            <person name="Kalapos B."/>
            <person name="Nelson D.R."/>
            <person name="Li P."/>
            <person name="You F.M."/>
            <person name="Luo M.C."/>
            <person name="Dvorak J."/>
        </authorList>
    </citation>
    <scope>NUCLEOTIDE SEQUENCE [LARGE SCALE GENOMIC DNA]</scope>
    <source>
        <strain evidence="1">cv. AL8/78</strain>
    </source>
</reference>
<protein>
    <submittedName>
        <fullName evidence="1">Uncharacterized protein</fullName>
    </submittedName>
</protein>
<reference evidence="1" key="3">
    <citation type="journal article" date="2017" name="Nature">
        <title>Genome sequence of the progenitor of the wheat D genome Aegilops tauschii.</title>
        <authorList>
            <person name="Luo M.C."/>
            <person name="Gu Y.Q."/>
            <person name="Puiu D."/>
            <person name="Wang H."/>
            <person name="Twardziok S.O."/>
            <person name="Deal K.R."/>
            <person name="Huo N."/>
            <person name="Zhu T."/>
            <person name="Wang L."/>
            <person name="Wang Y."/>
            <person name="McGuire P.E."/>
            <person name="Liu S."/>
            <person name="Long H."/>
            <person name="Ramasamy R.K."/>
            <person name="Rodriguez J.C."/>
            <person name="Van S.L."/>
            <person name="Yuan L."/>
            <person name="Wang Z."/>
            <person name="Xia Z."/>
            <person name="Xiao L."/>
            <person name="Anderson O.D."/>
            <person name="Ouyang S."/>
            <person name="Liang Y."/>
            <person name="Zimin A.V."/>
            <person name="Pertea G."/>
            <person name="Qi P."/>
            <person name="Bennetzen J.L."/>
            <person name="Dai X."/>
            <person name="Dawson M.W."/>
            <person name="Muller H.G."/>
            <person name="Kugler K."/>
            <person name="Rivarola-Duarte L."/>
            <person name="Spannagl M."/>
            <person name="Mayer K.F.X."/>
            <person name="Lu F.H."/>
            <person name="Bevan M.W."/>
            <person name="Leroy P."/>
            <person name="Li P."/>
            <person name="You F.M."/>
            <person name="Sun Q."/>
            <person name="Liu Z."/>
            <person name="Lyons E."/>
            <person name="Wicker T."/>
            <person name="Salzberg S.L."/>
            <person name="Devos K.M."/>
            <person name="Dvorak J."/>
        </authorList>
    </citation>
    <scope>NUCLEOTIDE SEQUENCE [LARGE SCALE GENOMIC DNA]</scope>
    <source>
        <strain evidence="1">cv. AL8/78</strain>
    </source>
</reference>
<sequence length="71" mass="8057">MLLTNQTGIMKQRQNSYIVLQQKLQLLKEPFITKCSTRCARPRSPCSTDQLGKFGNNAFLGDMEIKVRGPN</sequence>
<reference evidence="2" key="2">
    <citation type="journal article" date="2017" name="Nat. Plants">
        <title>The Aegilops tauschii genome reveals multiple impacts of transposons.</title>
        <authorList>
            <person name="Zhao G."/>
            <person name="Zou C."/>
            <person name="Li K."/>
            <person name="Wang K."/>
            <person name="Li T."/>
            <person name="Gao L."/>
            <person name="Zhang X."/>
            <person name="Wang H."/>
            <person name="Yang Z."/>
            <person name="Liu X."/>
            <person name="Jiang W."/>
            <person name="Mao L."/>
            <person name="Kong X."/>
            <person name="Jiao Y."/>
            <person name="Jia J."/>
        </authorList>
    </citation>
    <scope>NUCLEOTIDE SEQUENCE [LARGE SCALE GENOMIC DNA]</scope>
    <source>
        <strain evidence="2">cv. AL8/78</strain>
    </source>
</reference>
<proteinExistence type="predicted"/>
<reference evidence="2" key="1">
    <citation type="journal article" date="2014" name="Science">
        <title>Ancient hybridizations among the ancestral genomes of bread wheat.</title>
        <authorList>
            <consortium name="International Wheat Genome Sequencing Consortium,"/>
            <person name="Marcussen T."/>
            <person name="Sandve S.R."/>
            <person name="Heier L."/>
            <person name="Spannagl M."/>
            <person name="Pfeifer M."/>
            <person name="Jakobsen K.S."/>
            <person name="Wulff B.B."/>
            <person name="Steuernagel B."/>
            <person name="Mayer K.F."/>
            <person name="Olsen O.A."/>
        </authorList>
    </citation>
    <scope>NUCLEOTIDE SEQUENCE [LARGE SCALE GENOMIC DNA]</scope>
    <source>
        <strain evidence="2">cv. AL8/78</strain>
    </source>
</reference>
<name>A0A453NLE0_AEGTS</name>
<organism evidence="1 2">
    <name type="scientific">Aegilops tauschii subsp. strangulata</name>
    <name type="common">Goatgrass</name>
    <dbReference type="NCBI Taxonomy" id="200361"/>
    <lineage>
        <taxon>Eukaryota</taxon>
        <taxon>Viridiplantae</taxon>
        <taxon>Streptophyta</taxon>
        <taxon>Embryophyta</taxon>
        <taxon>Tracheophyta</taxon>
        <taxon>Spermatophyta</taxon>
        <taxon>Magnoliopsida</taxon>
        <taxon>Liliopsida</taxon>
        <taxon>Poales</taxon>
        <taxon>Poaceae</taxon>
        <taxon>BOP clade</taxon>
        <taxon>Pooideae</taxon>
        <taxon>Triticodae</taxon>
        <taxon>Triticeae</taxon>
        <taxon>Triticinae</taxon>
        <taxon>Aegilops</taxon>
    </lineage>
</organism>
<dbReference type="AlphaFoldDB" id="A0A453NLE0"/>
<dbReference type="Proteomes" id="UP000015105">
    <property type="component" value="Chromosome 6D"/>
</dbReference>
<evidence type="ECO:0000313" key="1">
    <source>
        <dbReference type="EnsemblPlants" id="AET6Gv20411800.2"/>
    </source>
</evidence>
<keyword evidence="2" id="KW-1185">Reference proteome</keyword>
<accession>A0A453NLE0</accession>
<evidence type="ECO:0000313" key="2">
    <source>
        <dbReference type="Proteomes" id="UP000015105"/>
    </source>
</evidence>
<dbReference type="Gramene" id="AET6Gv20411800.2">
    <property type="protein sequence ID" value="AET6Gv20411800.2"/>
    <property type="gene ID" value="AET6Gv20411800"/>
</dbReference>
<dbReference type="EnsemblPlants" id="AET6Gv20411800.2">
    <property type="protein sequence ID" value="AET6Gv20411800.2"/>
    <property type="gene ID" value="AET6Gv20411800"/>
</dbReference>